<comment type="subunit">
    <text evidence="3">Homodimer.</text>
</comment>
<organism evidence="8 9">
    <name type="scientific">Tothia fuscella</name>
    <dbReference type="NCBI Taxonomy" id="1048955"/>
    <lineage>
        <taxon>Eukaryota</taxon>
        <taxon>Fungi</taxon>
        <taxon>Dikarya</taxon>
        <taxon>Ascomycota</taxon>
        <taxon>Pezizomycotina</taxon>
        <taxon>Dothideomycetes</taxon>
        <taxon>Pleosporomycetidae</taxon>
        <taxon>Venturiales</taxon>
        <taxon>Cylindrosympodiaceae</taxon>
        <taxon>Tothia</taxon>
    </lineage>
</organism>
<dbReference type="InterPro" id="IPR008775">
    <property type="entry name" value="Phytyl_CoA_dOase-like"/>
</dbReference>
<evidence type="ECO:0000256" key="4">
    <source>
        <dbReference type="ARBA" id="ARBA00022723"/>
    </source>
</evidence>
<dbReference type="GO" id="GO:0046872">
    <property type="term" value="F:metal ion binding"/>
    <property type="evidence" value="ECO:0007669"/>
    <property type="project" value="UniProtKB-KW"/>
</dbReference>
<evidence type="ECO:0000313" key="8">
    <source>
        <dbReference type="EMBL" id="KAF2420714.1"/>
    </source>
</evidence>
<dbReference type="Pfam" id="PF05721">
    <property type="entry name" value="PhyH"/>
    <property type="match status" value="1"/>
</dbReference>
<dbReference type="PANTHER" id="PTHR20883:SF45">
    <property type="entry name" value="PHYTANOYL-COA DIOXYGENASE FAMILY PROTEIN"/>
    <property type="match status" value="1"/>
</dbReference>
<sequence>MARCIDLSDVQAAIDVVERDGCVILKGFSSHEDVQKVNKDAEPYLKAIFQDHVSKSIPLGTARCSRLFGRSTTAREKWLQQPALNAILEHFLGTTTISYNSDDIIKTSPILSASTTMDIRPGEKAQKLHRDDFIWQQTHTVQTTYKPGADVGMGLIVAGVDTTAENGATRFVPGSHLWGHDQHPTDDQAVPAELKVGEAFLFLSSTAHGGGANSTTKNRTAHGFFFCRAYIRPEENHYLWWKEDEVRSWSRDAQRQAGYVLDIPFIGHCDEVDPIERFRASGSGIFPGP</sequence>
<evidence type="ECO:0000313" key="9">
    <source>
        <dbReference type="Proteomes" id="UP000800235"/>
    </source>
</evidence>
<dbReference type="PANTHER" id="PTHR20883">
    <property type="entry name" value="PHYTANOYL-COA DIOXYGENASE DOMAIN CONTAINING 1"/>
    <property type="match status" value="1"/>
</dbReference>
<keyword evidence="5" id="KW-0223">Dioxygenase</keyword>
<evidence type="ECO:0000256" key="2">
    <source>
        <dbReference type="ARBA" id="ARBA00005830"/>
    </source>
</evidence>
<accession>A0A9P4TSN5</accession>
<comment type="cofactor">
    <cofactor evidence="1">
        <name>Fe cation</name>
        <dbReference type="ChEBI" id="CHEBI:24875"/>
    </cofactor>
</comment>
<dbReference type="GO" id="GO:0051213">
    <property type="term" value="F:dioxygenase activity"/>
    <property type="evidence" value="ECO:0007669"/>
    <property type="project" value="UniProtKB-KW"/>
</dbReference>
<keyword evidence="4" id="KW-0479">Metal-binding</keyword>
<dbReference type="Proteomes" id="UP000800235">
    <property type="component" value="Unassembled WGS sequence"/>
</dbReference>
<keyword evidence="7" id="KW-0408">Iron</keyword>
<evidence type="ECO:0000256" key="3">
    <source>
        <dbReference type="ARBA" id="ARBA00011738"/>
    </source>
</evidence>
<proteinExistence type="inferred from homology"/>
<reference evidence="8" key="1">
    <citation type="journal article" date="2020" name="Stud. Mycol.">
        <title>101 Dothideomycetes genomes: a test case for predicting lifestyles and emergence of pathogens.</title>
        <authorList>
            <person name="Haridas S."/>
            <person name="Albert R."/>
            <person name="Binder M."/>
            <person name="Bloem J."/>
            <person name="Labutti K."/>
            <person name="Salamov A."/>
            <person name="Andreopoulos B."/>
            <person name="Baker S."/>
            <person name="Barry K."/>
            <person name="Bills G."/>
            <person name="Bluhm B."/>
            <person name="Cannon C."/>
            <person name="Castanera R."/>
            <person name="Culley D."/>
            <person name="Daum C."/>
            <person name="Ezra D."/>
            <person name="Gonzalez J."/>
            <person name="Henrissat B."/>
            <person name="Kuo A."/>
            <person name="Liang C."/>
            <person name="Lipzen A."/>
            <person name="Lutzoni F."/>
            <person name="Magnuson J."/>
            <person name="Mondo S."/>
            <person name="Nolan M."/>
            <person name="Ohm R."/>
            <person name="Pangilinan J."/>
            <person name="Park H.-J."/>
            <person name="Ramirez L."/>
            <person name="Alfaro M."/>
            <person name="Sun H."/>
            <person name="Tritt A."/>
            <person name="Yoshinaga Y."/>
            <person name="Zwiers L.-H."/>
            <person name="Turgeon B."/>
            <person name="Goodwin S."/>
            <person name="Spatafora J."/>
            <person name="Crous P."/>
            <person name="Grigoriev I."/>
        </authorList>
    </citation>
    <scope>NUCLEOTIDE SEQUENCE</scope>
    <source>
        <strain evidence="8">CBS 130266</strain>
    </source>
</reference>
<gene>
    <name evidence="8" type="ORF">EJ08DRAFT_702388</name>
</gene>
<evidence type="ECO:0000256" key="5">
    <source>
        <dbReference type="ARBA" id="ARBA00022964"/>
    </source>
</evidence>
<comment type="similarity">
    <text evidence="2">Belongs to the PhyH family.</text>
</comment>
<dbReference type="Gene3D" id="2.60.120.620">
    <property type="entry name" value="q2cbj1_9rhob like domain"/>
    <property type="match status" value="1"/>
</dbReference>
<evidence type="ECO:0000256" key="7">
    <source>
        <dbReference type="ARBA" id="ARBA00023004"/>
    </source>
</evidence>
<comment type="caution">
    <text evidence="8">The sequence shown here is derived from an EMBL/GenBank/DDBJ whole genome shotgun (WGS) entry which is preliminary data.</text>
</comment>
<keyword evidence="9" id="KW-1185">Reference proteome</keyword>
<dbReference type="SUPFAM" id="SSF51197">
    <property type="entry name" value="Clavaminate synthase-like"/>
    <property type="match status" value="1"/>
</dbReference>
<dbReference type="EMBL" id="MU007107">
    <property type="protein sequence ID" value="KAF2420714.1"/>
    <property type="molecule type" value="Genomic_DNA"/>
</dbReference>
<name>A0A9P4TSN5_9PEZI</name>
<keyword evidence="6" id="KW-0560">Oxidoreductase</keyword>
<evidence type="ECO:0000256" key="1">
    <source>
        <dbReference type="ARBA" id="ARBA00001962"/>
    </source>
</evidence>
<evidence type="ECO:0000256" key="6">
    <source>
        <dbReference type="ARBA" id="ARBA00023002"/>
    </source>
</evidence>
<protein>
    <submittedName>
        <fullName evidence="8">PhyH-domain-containing protein</fullName>
    </submittedName>
</protein>
<dbReference type="AlphaFoldDB" id="A0A9P4TSN5"/>
<dbReference type="OrthoDB" id="445007at2759"/>